<dbReference type="EMBL" id="LR796603">
    <property type="protein sequence ID" value="CAB4153477.1"/>
    <property type="molecule type" value="Genomic_DNA"/>
</dbReference>
<evidence type="ECO:0000313" key="1">
    <source>
        <dbReference type="EMBL" id="CAB4153477.1"/>
    </source>
</evidence>
<proteinExistence type="predicted"/>
<name>A0A6J5N518_9CAUD</name>
<gene>
    <name evidence="1" type="ORF">UFOVP639_1</name>
</gene>
<protein>
    <submittedName>
        <fullName evidence="1">Uncharacterized protein</fullName>
    </submittedName>
</protein>
<reference evidence="1" key="1">
    <citation type="submission" date="2020-04" db="EMBL/GenBank/DDBJ databases">
        <authorList>
            <person name="Chiriac C."/>
            <person name="Salcher M."/>
            <person name="Ghai R."/>
            <person name="Kavagutti S V."/>
        </authorList>
    </citation>
    <scope>NUCLEOTIDE SEQUENCE</scope>
</reference>
<accession>A0A6J5N518</accession>
<organism evidence="1">
    <name type="scientific">uncultured Caudovirales phage</name>
    <dbReference type="NCBI Taxonomy" id="2100421"/>
    <lineage>
        <taxon>Viruses</taxon>
        <taxon>Duplodnaviria</taxon>
        <taxon>Heunggongvirae</taxon>
        <taxon>Uroviricota</taxon>
        <taxon>Caudoviricetes</taxon>
        <taxon>Peduoviridae</taxon>
        <taxon>Maltschvirus</taxon>
        <taxon>Maltschvirus maltsch</taxon>
    </lineage>
</organism>
<feature type="non-terminal residue" evidence="1">
    <location>
        <position position="57"/>
    </location>
</feature>
<sequence length="57" mass="6679">MNIDIVEGFYIHITADHFKELVWPGGNGEGDDIRTKEIYVPLDGDYSMWIEEDEYIE</sequence>